<dbReference type="PANTHER" id="PTHR22946">
    <property type="entry name" value="DIENELACTONE HYDROLASE DOMAIN-CONTAINING PROTEIN-RELATED"/>
    <property type="match status" value="1"/>
</dbReference>
<comment type="similarity">
    <text evidence="2">Belongs to the AB hydrolase superfamily. FUS2 hydrolase family.</text>
</comment>
<gene>
    <name evidence="4" type="ORF">CC78DRAFT_525555</name>
</gene>
<dbReference type="InterPro" id="IPR000073">
    <property type="entry name" value="AB_hydrolase_1"/>
</dbReference>
<dbReference type="Pfam" id="PF12697">
    <property type="entry name" value="Abhydrolase_6"/>
    <property type="match status" value="1"/>
</dbReference>
<accession>A0A9P4MYV8</accession>
<sequence>MHRFFKSEFFNFEFLRILSTAPYGGCEIGEALHAVSQIRDGDPESWSKAWDEARVFAEETAESAQRVGDKHGARAAFLRASNYARASQYMLGSPMSARDPRIISRLESSRELFRKGVSLLEGAIAYPLTIPFEKAGLPAYLYIPNSISAPCPLVVSLTGGDSTQEEIFLACTSAGLARGFALLTFDGPGQGILLKRDRLPLVAAYEEVLSVVLNHIEKIVAGSRHKIDLGRVAVVGHSLGAYFALRSAADPRIKACVAIDPPYNMWTVVTSRLPGWFLKIWEAGYLTDTMFDCLIHVLSVLNFQTKWEAEHLRAICGTESSAKAFKNLKNFSFLLADGNQYLDKIQCPVLVSGAAKSFYFEVHTNTEKIYKALGSLDVAKRNIWIAEGVEMGGLQAKIGAFELSNHRIFSFIDAHLRSRADLV</sequence>
<keyword evidence="5" id="KW-1185">Reference proteome</keyword>
<dbReference type="OrthoDB" id="249703at2759"/>
<evidence type="ECO:0000259" key="3">
    <source>
        <dbReference type="Pfam" id="PF12697"/>
    </source>
</evidence>
<dbReference type="InterPro" id="IPR029058">
    <property type="entry name" value="AB_hydrolase_fold"/>
</dbReference>
<evidence type="ECO:0000313" key="4">
    <source>
        <dbReference type="EMBL" id="KAF2258898.1"/>
    </source>
</evidence>
<evidence type="ECO:0000256" key="2">
    <source>
        <dbReference type="ARBA" id="ARBA00038115"/>
    </source>
</evidence>
<feature type="domain" description="AB hydrolase-1" evidence="3">
    <location>
        <begin position="174"/>
        <end position="282"/>
    </location>
</feature>
<reference evidence="5" key="1">
    <citation type="journal article" date="2020" name="Stud. Mycol.">
        <title>101 Dothideomycetes genomes: A test case for predicting lifestyles and emergence of pathogens.</title>
        <authorList>
            <person name="Haridas S."/>
            <person name="Albert R."/>
            <person name="Binder M."/>
            <person name="Bloem J."/>
            <person name="LaButti K."/>
            <person name="Salamov A."/>
            <person name="Andreopoulos B."/>
            <person name="Baker S."/>
            <person name="Barry K."/>
            <person name="Bills G."/>
            <person name="Bluhm B."/>
            <person name="Cannon C."/>
            <person name="Castanera R."/>
            <person name="Culley D."/>
            <person name="Daum C."/>
            <person name="Ezra D."/>
            <person name="Gonzalez J."/>
            <person name="Henrissat B."/>
            <person name="Kuo A."/>
            <person name="Liang C."/>
            <person name="Lipzen A."/>
            <person name="Lutzoni F."/>
            <person name="Magnuson J."/>
            <person name="Mondo S."/>
            <person name="Nolan M."/>
            <person name="Ohm R."/>
            <person name="Pangilinan J."/>
            <person name="Park H.-J."/>
            <person name="Ramirez L."/>
            <person name="Alfaro M."/>
            <person name="Sun H."/>
            <person name="Tritt A."/>
            <person name="Yoshinaga Y."/>
            <person name="Zwiers L.-H."/>
            <person name="Turgeon B."/>
            <person name="Goodwin S."/>
            <person name="Spatafora J."/>
            <person name="Crous P."/>
            <person name="Grigoriev I."/>
        </authorList>
    </citation>
    <scope>NUCLEOTIDE SEQUENCE [LARGE SCALE GENOMIC DNA]</scope>
    <source>
        <strain evidence="5">CBS 304.66</strain>
    </source>
</reference>
<dbReference type="Gene3D" id="1.20.1440.110">
    <property type="entry name" value="acylaminoacyl peptidase"/>
    <property type="match status" value="1"/>
</dbReference>
<dbReference type="PANTHER" id="PTHR22946:SF13">
    <property type="entry name" value="ALPHA_BETA HYDROLASE PSOB"/>
    <property type="match status" value="1"/>
</dbReference>
<dbReference type="SUPFAM" id="SSF53474">
    <property type="entry name" value="alpha/beta-Hydrolases"/>
    <property type="match status" value="1"/>
</dbReference>
<evidence type="ECO:0000313" key="5">
    <source>
        <dbReference type="Proteomes" id="UP000800093"/>
    </source>
</evidence>
<name>A0A9P4MYV8_9PLEO</name>
<protein>
    <submittedName>
        <fullName evidence="4">Prolyl oligopeptidase-like protein</fullName>
    </submittedName>
</protein>
<dbReference type="AlphaFoldDB" id="A0A9P4MYV8"/>
<organism evidence="4 5">
    <name type="scientific">Lojkania enalia</name>
    <dbReference type="NCBI Taxonomy" id="147567"/>
    <lineage>
        <taxon>Eukaryota</taxon>
        <taxon>Fungi</taxon>
        <taxon>Dikarya</taxon>
        <taxon>Ascomycota</taxon>
        <taxon>Pezizomycotina</taxon>
        <taxon>Dothideomycetes</taxon>
        <taxon>Pleosporomycetidae</taxon>
        <taxon>Pleosporales</taxon>
        <taxon>Pleosporales incertae sedis</taxon>
        <taxon>Lojkania</taxon>
    </lineage>
</organism>
<dbReference type="Proteomes" id="UP000800093">
    <property type="component" value="Unassembled WGS sequence"/>
</dbReference>
<dbReference type="GO" id="GO:0016787">
    <property type="term" value="F:hydrolase activity"/>
    <property type="evidence" value="ECO:0007669"/>
    <property type="project" value="UniProtKB-KW"/>
</dbReference>
<comment type="caution">
    <text evidence="4">The sequence shown here is derived from an EMBL/GenBank/DDBJ whole genome shotgun (WGS) entry which is preliminary data.</text>
</comment>
<dbReference type="EMBL" id="ML986729">
    <property type="protein sequence ID" value="KAF2258898.1"/>
    <property type="molecule type" value="Genomic_DNA"/>
</dbReference>
<evidence type="ECO:0000256" key="1">
    <source>
        <dbReference type="ARBA" id="ARBA00022801"/>
    </source>
</evidence>
<proteinExistence type="inferred from homology"/>
<keyword evidence="1" id="KW-0378">Hydrolase</keyword>
<dbReference type="Gene3D" id="3.40.50.1820">
    <property type="entry name" value="alpha/beta hydrolase"/>
    <property type="match status" value="1"/>
</dbReference>
<dbReference type="InterPro" id="IPR050261">
    <property type="entry name" value="FrsA_esterase"/>
</dbReference>